<dbReference type="AlphaFoldDB" id="X0TK84"/>
<protein>
    <submittedName>
        <fullName evidence="1">Uncharacterized protein</fullName>
    </submittedName>
</protein>
<accession>X0TK84</accession>
<reference evidence="1" key="1">
    <citation type="journal article" date="2014" name="Front. Microbiol.">
        <title>High frequency of phylogenetically diverse reductive dehalogenase-homologous genes in deep subseafloor sedimentary metagenomes.</title>
        <authorList>
            <person name="Kawai M."/>
            <person name="Futagami T."/>
            <person name="Toyoda A."/>
            <person name="Takaki Y."/>
            <person name="Nishi S."/>
            <person name="Hori S."/>
            <person name="Arai W."/>
            <person name="Tsubouchi T."/>
            <person name="Morono Y."/>
            <person name="Uchiyama I."/>
            <person name="Ito T."/>
            <person name="Fujiyama A."/>
            <person name="Inagaki F."/>
            <person name="Takami H."/>
        </authorList>
    </citation>
    <scope>NUCLEOTIDE SEQUENCE</scope>
    <source>
        <strain evidence="1">Expedition CK06-06</strain>
    </source>
</reference>
<proteinExistence type="predicted"/>
<name>X0TK84_9ZZZZ</name>
<evidence type="ECO:0000313" key="1">
    <source>
        <dbReference type="EMBL" id="GAF88537.1"/>
    </source>
</evidence>
<comment type="caution">
    <text evidence="1">The sequence shown here is derived from an EMBL/GenBank/DDBJ whole genome shotgun (WGS) entry which is preliminary data.</text>
</comment>
<organism evidence="1">
    <name type="scientific">marine sediment metagenome</name>
    <dbReference type="NCBI Taxonomy" id="412755"/>
    <lineage>
        <taxon>unclassified sequences</taxon>
        <taxon>metagenomes</taxon>
        <taxon>ecological metagenomes</taxon>
    </lineage>
</organism>
<feature type="non-terminal residue" evidence="1">
    <location>
        <position position="114"/>
    </location>
</feature>
<dbReference type="EMBL" id="BARS01017904">
    <property type="protein sequence ID" value="GAF88537.1"/>
    <property type="molecule type" value="Genomic_DNA"/>
</dbReference>
<sequence length="114" mass="12990">MPYENFLADYTEEDPVNRLTQTATRSTYTGLRREDAITYLYKDYGAGFFTVAETIDFTFEITDMNNTGSGSRTLNDLITIQNAEATRTAPYISCFIVEHGANEDDFFVRLRANN</sequence>
<gene>
    <name evidence="1" type="ORF">S01H1_29223</name>
</gene>